<dbReference type="Proteomes" id="UP000176998">
    <property type="component" value="Unassembled WGS sequence"/>
</dbReference>
<keyword evidence="2" id="KW-1185">Reference proteome</keyword>
<evidence type="ECO:0000313" key="1">
    <source>
        <dbReference type="EMBL" id="OHF00204.1"/>
    </source>
</evidence>
<protein>
    <submittedName>
        <fullName evidence="1">Uncharacterized protein</fullName>
    </submittedName>
</protein>
<sequence length="102" mass="11326">MDEDRQVVPGVVHNVWPARSPVSYAFPIRAQPPGQAHLHPSEKGETFFYLRIVDSMSQKKGRPGLTSPMGDQSSVIFWFSEGFEGKDEGTLRVMGLAHNELG</sequence>
<dbReference type="GeneID" id="34557550"/>
<organism evidence="1 2">
    <name type="scientific">Colletotrichum orchidophilum</name>
    <dbReference type="NCBI Taxonomy" id="1209926"/>
    <lineage>
        <taxon>Eukaryota</taxon>
        <taxon>Fungi</taxon>
        <taxon>Dikarya</taxon>
        <taxon>Ascomycota</taxon>
        <taxon>Pezizomycotina</taxon>
        <taxon>Sordariomycetes</taxon>
        <taxon>Hypocreomycetidae</taxon>
        <taxon>Glomerellales</taxon>
        <taxon>Glomerellaceae</taxon>
        <taxon>Colletotrichum</taxon>
    </lineage>
</organism>
<dbReference type="EMBL" id="MJBS01000029">
    <property type="protein sequence ID" value="OHF00204.1"/>
    <property type="molecule type" value="Genomic_DNA"/>
</dbReference>
<evidence type="ECO:0000313" key="2">
    <source>
        <dbReference type="Proteomes" id="UP000176998"/>
    </source>
</evidence>
<comment type="caution">
    <text evidence="1">The sequence shown here is derived from an EMBL/GenBank/DDBJ whole genome shotgun (WGS) entry which is preliminary data.</text>
</comment>
<reference evidence="1 2" key="1">
    <citation type="submission" date="2016-09" db="EMBL/GenBank/DDBJ databases">
        <authorList>
            <person name="Capua I."/>
            <person name="De Benedictis P."/>
            <person name="Joannis T."/>
            <person name="Lombin L.H."/>
            <person name="Cattoli G."/>
        </authorList>
    </citation>
    <scope>NUCLEOTIDE SEQUENCE [LARGE SCALE GENOMIC DNA]</scope>
    <source>
        <strain evidence="1 2">IMI 309357</strain>
    </source>
</reference>
<name>A0A1G4BFN8_9PEZI</name>
<dbReference type="AlphaFoldDB" id="A0A1G4BFN8"/>
<accession>A0A1G4BFN8</accession>
<dbReference type="RefSeq" id="XP_022477348.1">
    <property type="nucleotide sequence ID" value="XM_022616040.1"/>
</dbReference>
<proteinExistence type="predicted"/>
<gene>
    <name evidence="1" type="ORF">CORC01_04393</name>
</gene>